<sequence>LLGKSINNLTYSKMRTMKYLNQTVEDAQQNADVRNLAVVLIETQQSDPNNQSSRQARFLVEWLDAALTGRVYA</sequence>
<evidence type="ECO:0000313" key="1">
    <source>
        <dbReference type="EMBL" id="HCO27244.1"/>
    </source>
</evidence>
<reference evidence="1 2" key="1">
    <citation type="journal article" date="2018" name="Nat. Biotechnol.">
        <title>A standardized bacterial taxonomy based on genome phylogeny substantially revises the tree of life.</title>
        <authorList>
            <person name="Parks D.H."/>
            <person name="Chuvochina M."/>
            <person name="Waite D.W."/>
            <person name="Rinke C."/>
            <person name="Skarshewski A."/>
            <person name="Chaumeil P.A."/>
            <person name="Hugenholtz P."/>
        </authorList>
    </citation>
    <scope>NUCLEOTIDE SEQUENCE [LARGE SCALE GENOMIC DNA]</scope>
    <source>
        <strain evidence="1">UBA9375</strain>
    </source>
</reference>
<protein>
    <submittedName>
        <fullName evidence="1">Uncharacterized protein</fullName>
    </submittedName>
</protein>
<evidence type="ECO:0000313" key="2">
    <source>
        <dbReference type="Proteomes" id="UP000263642"/>
    </source>
</evidence>
<comment type="caution">
    <text evidence="1">The sequence shown here is derived from an EMBL/GenBank/DDBJ whole genome shotgun (WGS) entry which is preliminary data.</text>
</comment>
<name>A0A3D3REI0_9PLAN</name>
<dbReference type="EMBL" id="DQAY01000193">
    <property type="protein sequence ID" value="HCO27244.1"/>
    <property type="molecule type" value="Genomic_DNA"/>
</dbReference>
<organism evidence="1 2">
    <name type="scientific">Gimesia maris</name>
    <dbReference type="NCBI Taxonomy" id="122"/>
    <lineage>
        <taxon>Bacteria</taxon>
        <taxon>Pseudomonadati</taxon>
        <taxon>Planctomycetota</taxon>
        <taxon>Planctomycetia</taxon>
        <taxon>Planctomycetales</taxon>
        <taxon>Planctomycetaceae</taxon>
        <taxon>Gimesia</taxon>
    </lineage>
</organism>
<feature type="non-terminal residue" evidence="1">
    <location>
        <position position="1"/>
    </location>
</feature>
<dbReference type="Proteomes" id="UP000263642">
    <property type="component" value="Unassembled WGS sequence"/>
</dbReference>
<gene>
    <name evidence="1" type="ORF">DIT97_31135</name>
</gene>
<dbReference type="AlphaFoldDB" id="A0A3D3REI0"/>
<accession>A0A3D3REI0</accession>
<proteinExistence type="predicted"/>